<dbReference type="RefSeq" id="WP_062949552.1">
    <property type="nucleotide sequence ID" value="NZ_JALLPZ010000001.1"/>
</dbReference>
<evidence type="ECO:0000313" key="3">
    <source>
        <dbReference type="EMBL" id="SOB96295.1"/>
    </source>
</evidence>
<evidence type="ECO:0000313" key="5">
    <source>
        <dbReference type="Proteomes" id="UP000252266"/>
    </source>
</evidence>
<dbReference type="Proteomes" id="UP000219068">
    <property type="component" value="Unassembled WGS sequence"/>
</dbReference>
<evidence type="ECO:0000256" key="1">
    <source>
        <dbReference type="SAM" id="Phobius"/>
    </source>
</evidence>
<name>A0A154KY41_9PROT</name>
<feature type="transmembrane region" description="Helical" evidence="1">
    <location>
        <begin position="9"/>
        <end position="28"/>
    </location>
</feature>
<dbReference type="AlphaFoldDB" id="A0A154KY41"/>
<gene>
    <name evidence="3" type="ORF">SAMN05428964_1011829</name>
    <name evidence="2" type="ORF">TH44_06750</name>
</gene>
<dbReference type="EMBL" id="JPWJ01000002">
    <property type="protein sequence ID" value="RCK52099.1"/>
    <property type="molecule type" value="Genomic_DNA"/>
</dbReference>
<accession>A0A154KY41</accession>
<keyword evidence="1" id="KW-1133">Transmembrane helix</keyword>
<reference evidence="3 4" key="2">
    <citation type="submission" date="2017-08" db="EMBL/GenBank/DDBJ databases">
        <authorList>
            <person name="de Groot N.N."/>
        </authorList>
    </citation>
    <scope>NUCLEOTIDE SEQUENCE [LARGE SCALE GENOMIC DNA]</scope>
    <source>
        <strain evidence="3 4">USBA 78</strain>
    </source>
</reference>
<dbReference type="Proteomes" id="UP000252266">
    <property type="component" value="Unassembled WGS sequence"/>
</dbReference>
<keyword evidence="1" id="KW-0812">Transmembrane</keyword>
<organism evidence="2 5">
    <name type="scientific">Thalassospira xiamenensis</name>
    <dbReference type="NCBI Taxonomy" id="220697"/>
    <lineage>
        <taxon>Bacteria</taxon>
        <taxon>Pseudomonadati</taxon>
        <taxon>Pseudomonadota</taxon>
        <taxon>Alphaproteobacteria</taxon>
        <taxon>Rhodospirillales</taxon>
        <taxon>Thalassospiraceae</taxon>
        <taxon>Thalassospira</taxon>
    </lineage>
</organism>
<feature type="transmembrane region" description="Helical" evidence="1">
    <location>
        <begin position="34"/>
        <end position="53"/>
    </location>
</feature>
<evidence type="ECO:0000313" key="2">
    <source>
        <dbReference type="EMBL" id="RCK52099.1"/>
    </source>
</evidence>
<dbReference type="EMBL" id="OBMM01000001">
    <property type="protein sequence ID" value="SOB96295.1"/>
    <property type="molecule type" value="Genomic_DNA"/>
</dbReference>
<keyword evidence="1" id="KW-0472">Membrane</keyword>
<reference evidence="2 5" key="1">
    <citation type="submission" date="2014-07" db="EMBL/GenBank/DDBJ databases">
        <title>Draft genome sequence of Thalassospira xiamenensis IB13.</title>
        <authorList>
            <person name="Lai Q."/>
            <person name="Shao Z."/>
        </authorList>
    </citation>
    <scope>NUCLEOTIDE SEQUENCE [LARGE SCALE GENOMIC DNA]</scope>
    <source>
        <strain evidence="2 5">IB13</strain>
    </source>
</reference>
<proteinExistence type="predicted"/>
<evidence type="ECO:0000313" key="4">
    <source>
        <dbReference type="Proteomes" id="UP000219068"/>
    </source>
</evidence>
<protein>
    <submittedName>
        <fullName evidence="2">Uncharacterized protein</fullName>
    </submittedName>
</protein>
<sequence>MIPSRLDQAMAILAFIVFGGFLGILFGYVTRWDLGIMVGITLALCAWDFWHMATGRKSDHH</sequence>